<evidence type="ECO:0000259" key="7">
    <source>
        <dbReference type="Pfam" id="PF01259"/>
    </source>
</evidence>
<dbReference type="AlphaFoldDB" id="D3S2G9"/>
<comment type="catalytic activity">
    <reaction evidence="6">
        <text>5-amino-1-(5-phospho-D-ribosyl)imidazole-4-carboxylate + L-aspartate + ATP = (2S)-2-[5-amino-1-(5-phospho-beta-D-ribosyl)imidazole-4-carboxamido]succinate + ADP + phosphate + 2 H(+)</text>
        <dbReference type="Rhea" id="RHEA:22628"/>
        <dbReference type="ChEBI" id="CHEBI:15378"/>
        <dbReference type="ChEBI" id="CHEBI:29991"/>
        <dbReference type="ChEBI" id="CHEBI:30616"/>
        <dbReference type="ChEBI" id="CHEBI:43474"/>
        <dbReference type="ChEBI" id="CHEBI:58443"/>
        <dbReference type="ChEBI" id="CHEBI:77657"/>
        <dbReference type="ChEBI" id="CHEBI:456216"/>
        <dbReference type="EC" id="6.3.2.6"/>
    </reaction>
</comment>
<dbReference type="EMBL" id="CP001899">
    <property type="protein sequence ID" value="ADC64499.1"/>
    <property type="molecule type" value="Genomic_DNA"/>
</dbReference>
<dbReference type="GO" id="GO:0005737">
    <property type="term" value="C:cytoplasm"/>
    <property type="evidence" value="ECO:0007669"/>
    <property type="project" value="TreeGrafter"/>
</dbReference>
<dbReference type="EC" id="6.3.2.6" evidence="6"/>
<evidence type="ECO:0000256" key="4">
    <source>
        <dbReference type="ARBA" id="ARBA00022755"/>
    </source>
</evidence>
<evidence type="ECO:0000256" key="2">
    <source>
        <dbReference type="ARBA" id="ARBA00022598"/>
    </source>
</evidence>
<dbReference type="PaxDb" id="589924-Ferp_0319"/>
<dbReference type="OrthoDB" id="10775at2157"/>
<dbReference type="KEGG" id="fpl:Ferp_0319"/>
<dbReference type="NCBIfam" id="TIGR00081">
    <property type="entry name" value="purC"/>
    <property type="match status" value="1"/>
</dbReference>
<dbReference type="Proteomes" id="UP000002613">
    <property type="component" value="Chromosome"/>
</dbReference>
<keyword evidence="3 6" id="KW-0547">Nucleotide-binding</keyword>
<accession>D3S2G9</accession>
<dbReference type="STRING" id="589924.Ferp_0319"/>
<comment type="pathway">
    <text evidence="1 6">Purine metabolism; IMP biosynthesis via de novo pathway; 5-amino-1-(5-phospho-D-ribosyl)imidazole-4-carboxamide from 5-amino-1-(5-phospho-D-ribosyl)imidazole-4-carboxylate: step 1/2.</text>
</comment>
<dbReference type="PANTHER" id="PTHR43700">
    <property type="entry name" value="PHOSPHORIBOSYLAMINOIMIDAZOLE-SUCCINOCARBOXAMIDE SYNTHASE"/>
    <property type="match status" value="1"/>
</dbReference>
<dbReference type="GO" id="GO:0006189">
    <property type="term" value="P:'de novo' IMP biosynthetic process"/>
    <property type="evidence" value="ECO:0007669"/>
    <property type="project" value="UniProtKB-UniRule"/>
</dbReference>
<keyword evidence="4 6" id="KW-0658">Purine biosynthesis</keyword>
<dbReference type="GeneID" id="8777817"/>
<evidence type="ECO:0000256" key="5">
    <source>
        <dbReference type="ARBA" id="ARBA00022840"/>
    </source>
</evidence>
<evidence type="ECO:0000313" key="8">
    <source>
        <dbReference type="EMBL" id="ADC64499.1"/>
    </source>
</evidence>
<dbReference type="InterPro" id="IPR001636">
    <property type="entry name" value="SAICAR_synth"/>
</dbReference>
<dbReference type="RefSeq" id="WP_012964846.1">
    <property type="nucleotide sequence ID" value="NC_013849.1"/>
</dbReference>
<evidence type="ECO:0000256" key="3">
    <source>
        <dbReference type="ARBA" id="ARBA00022741"/>
    </source>
</evidence>
<keyword evidence="2 6" id="KW-0436">Ligase</keyword>
<dbReference type="HOGENOM" id="CLU_045637_1_0_2"/>
<dbReference type="HAMAP" id="MF_00137">
    <property type="entry name" value="SAICAR_synth"/>
    <property type="match status" value="1"/>
</dbReference>
<dbReference type="Gene3D" id="3.30.470.20">
    <property type="entry name" value="ATP-grasp fold, B domain"/>
    <property type="match status" value="1"/>
</dbReference>
<dbReference type="GO" id="GO:0005524">
    <property type="term" value="F:ATP binding"/>
    <property type="evidence" value="ECO:0007669"/>
    <property type="project" value="UniProtKB-KW"/>
</dbReference>
<dbReference type="PANTHER" id="PTHR43700:SF1">
    <property type="entry name" value="PHOSPHORIBOSYLAMINOIMIDAZOLE-SUCCINOCARBOXAMIDE SYNTHASE"/>
    <property type="match status" value="1"/>
</dbReference>
<keyword evidence="9" id="KW-1185">Reference proteome</keyword>
<comment type="similarity">
    <text evidence="6">Belongs to the SAICAR synthetase family.</text>
</comment>
<organism evidence="8 9">
    <name type="scientific">Ferroglobus placidus (strain DSM 10642 / AEDII12DO)</name>
    <dbReference type="NCBI Taxonomy" id="589924"/>
    <lineage>
        <taxon>Archaea</taxon>
        <taxon>Methanobacteriati</taxon>
        <taxon>Methanobacteriota</taxon>
        <taxon>Archaeoglobi</taxon>
        <taxon>Archaeoglobales</taxon>
        <taxon>Archaeoglobaceae</taxon>
        <taxon>Ferroglobus</taxon>
    </lineage>
</organism>
<dbReference type="UniPathway" id="UPA00074">
    <property type="reaction ID" value="UER00131"/>
</dbReference>
<reference evidence="9" key="1">
    <citation type="submission" date="2010-02" db="EMBL/GenBank/DDBJ databases">
        <title>Complete sequence of Ferroglobus placidus DSM 10642.</title>
        <authorList>
            <consortium name="US DOE Joint Genome Institute"/>
            <person name="Lucas S."/>
            <person name="Copeland A."/>
            <person name="Lapidus A."/>
            <person name="Cheng J.-F."/>
            <person name="Bruce D."/>
            <person name="Goodwin L."/>
            <person name="Pitluck S."/>
            <person name="Saunders E."/>
            <person name="Brettin T."/>
            <person name="Detter J.C."/>
            <person name="Han C."/>
            <person name="Tapia R."/>
            <person name="Larimer F."/>
            <person name="Land M."/>
            <person name="Hauser L."/>
            <person name="Kyrpides N."/>
            <person name="Ivanova N."/>
            <person name="Holmes D."/>
            <person name="Lovley D."/>
            <person name="Kyrpides N."/>
            <person name="Anderson I.J."/>
            <person name="Woyke T."/>
        </authorList>
    </citation>
    <scope>NUCLEOTIDE SEQUENCE [LARGE SCALE GENOMIC DNA]</scope>
    <source>
        <strain evidence="9">DSM 10642 / AEDII12DO</strain>
    </source>
</reference>
<dbReference type="Pfam" id="PF01259">
    <property type="entry name" value="SAICAR_synt"/>
    <property type="match status" value="1"/>
</dbReference>
<dbReference type="SUPFAM" id="SSF56104">
    <property type="entry name" value="SAICAR synthase-like"/>
    <property type="match status" value="1"/>
</dbReference>
<sequence length="341" mass="40183">MGTVKDFNVMILPGKNYGLGIMKFSDRFSVFDYGVMPDTIEGKGASLCVISAYFFEKVMEKEIVKTHYISLLVNRMTYRTHELREPTNEMLVRVFRVFKPEKVNGKYDYTPFKLLKGNYVLPIEVIYRNYLPEGSSVFRRLERGEIKPEDLGLDEMPKPGEKLKRPIVDFSTKYEDYDRYISKKEAMEIANLSEEEMQKLINVTLEINDLLTKEFYDRGIIHEDGKLEFALDAERNLRLVDALGTPDECRLRFEGLEISKELLRMYYRNTEWYKKLQAVKGKENWRKLVGTPPRLPEELKEIVSELYKSTCNEVVRRRIFDVPHLKEVVRRAKEYVEVNYG</sequence>
<evidence type="ECO:0000313" key="9">
    <source>
        <dbReference type="Proteomes" id="UP000002613"/>
    </source>
</evidence>
<dbReference type="InterPro" id="IPR028923">
    <property type="entry name" value="SAICAR_synt/ADE2_N"/>
</dbReference>
<protein>
    <recommendedName>
        <fullName evidence="6">Phosphoribosylaminoimidazole-succinocarboxamide synthase</fullName>
        <ecNumber evidence="6">6.3.2.6</ecNumber>
    </recommendedName>
    <alternativeName>
        <fullName evidence="6">SAICAR synthetase</fullName>
    </alternativeName>
</protein>
<name>D3S2G9_FERPA</name>
<reference evidence="8 9" key="2">
    <citation type="journal article" date="2011" name="Stand. Genomic Sci.">
        <title>Complete genome sequence of Ferroglobus placidus AEDII12DO.</title>
        <authorList>
            <person name="Anderson I."/>
            <person name="Risso C."/>
            <person name="Holmes D."/>
            <person name="Lucas S."/>
            <person name="Copeland A."/>
            <person name="Lapidus A."/>
            <person name="Cheng J.F."/>
            <person name="Bruce D."/>
            <person name="Goodwin L."/>
            <person name="Pitluck S."/>
            <person name="Saunders E."/>
            <person name="Brettin T."/>
            <person name="Detter J.C."/>
            <person name="Han C."/>
            <person name="Tapia R."/>
            <person name="Larimer F."/>
            <person name="Land M."/>
            <person name="Hauser L."/>
            <person name="Woyke T."/>
            <person name="Lovley D."/>
            <person name="Kyrpides N."/>
            <person name="Ivanova N."/>
        </authorList>
    </citation>
    <scope>NUCLEOTIDE SEQUENCE [LARGE SCALE GENOMIC DNA]</scope>
    <source>
        <strain evidence="9">DSM 10642 / AEDII12DO</strain>
    </source>
</reference>
<feature type="domain" description="SAICAR synthetase/ADE2 N-terminal" evidence="7">
    <location>
        <begin position="21"/>
        <end position="275"/>
    </location>
</feature>
<evidence type="ECO:0000256" key="6">
    <source>
        <dbReference type="HAMAP-Rule" id="MF_00137"/>
    </source>
</evidence>
<dbReference type="Gene3D" id="3.30.200.20">
    <property type="entry name" value="Phosphorylase Kinase, domain 1"/>
    <property type="match status" value="1"/>
</dbReference>
<dbReference type="eggNOG" id="arCOG04421">
    <property type="taxonomic scope" value="Archaea"/>
</dbReference>
<proteinExistence type="inferred from homology"/>
<keyword evidence="5 6" id="KW-0067">ATP-binding</keyword>
<evidence type="ECO:0000256" key="1">
    <source>
        <dbReference type="ARBA" id="ARBA00004672"/>
    </source>
</evidence>
<gene>
    <name evidence="6" type="primary">purC</name>
    <name evidence="8" type="ordered locus">Ferp_0319</name>
</gene>
<dbReference type="GO" id="GO:0004639">
    <property type="term" value="F:phosphoribosylaminoimidazolesuccinocarboxamide synthase activity"/>
    <property type="evidence" value="ECO:0007669"/>
    <property type="project" value="UniProtKB-UniRule"/>
</dbReference>